<keyword evidence="3" id="KW-1185">Reference proteome</keyword>
<dbReference type="InParanoid" id="B9T6M0"/>
<evidence type="ECO:0000256" key="1">
    <source>
        <dbReference type="SAM" id="MobiDB-lite"/>
    </source>
</evidence>
<accession>B9T6M0</accession>
<feature type="compositionally biased region" description="Basic and acidic residues" evidence="1">
    <location>
        <begin position="1"/>
        <end position="11"/>
    </location>
</feature>
<name>B9T6M0_RICCO</name>
<dbReference type="AlphaFoldDB" id="B9T6M0"/>
<feature type="region of interest" description="Disordered" evidence="1">
    <location>
        <begin position="1"/>
        <end position="77"/>
    </location>
</feature>
<proteinExistence type="predicted"/>
<feature type="non-terminal residue" evidence="2">
    <location>
        <position position="1"/>
    </location>
</feature>
<protein>
    <submittedName>
        <fullName evidence="2">Uncharacterized protein</fullName>
    </submittedName>
</protein>
<reference evidence="3" key="1">
    <citation type="journal article" date="2010" name="Nat. Biotechnol.">
        <title>Draft genome sequence of the oilseed species Ricinus communis.</title>
        <authorList>
            <person name="Chan A.P."/>
            <person name="Crabtree J."/>
            <person name="Zhao Q."/>
            <person name="Lorenzi H."/>
            <person name="Orvis J."/>
            <person name="Puiu D."/>
            <person name="Melake-Berhan A."/>
            <person name="Jones K.M."/>
            <person name="Redman J."/>
            <person name="Chen G."/>
            <person name="Cahoon E.B."/>
            <person name="Gedil M."/>
            <person name="Stanke M."/>
            <person name="Haas B.J."/>
            <person name="Wortman J.R."/>
            <person name="Fraser-Liggett C.M."/>
            <person name="Ravel J."/>
            <person name="Rabinowicz P.D."/>
        </authorList>
    </citation>
    <scope>NUCLEOTIDE SEQUENCE [LARGE SCALE GENOMIC DNA]</scope>
    <source>
        <strain evidence="3">cv. Hale</strain>
    </source>
</reference>
<feature type="compositionally biased region" description="Polar residues" evidence="1">
    <location>
        <begin position="44"/>
        <end position="77"/>
    </location>
</feature>
<evidence type="ECO:0000313" key="2">
    <source>
        <dbReference type="EMBL" id="EEF28489.1"/>
    </source>
</evidence>
<dbReference type="Proteomes" id="UP000008311">
    <property type="component" value="Unassembled WGS sequence"/>
</dbReference>
<evidence type="ECO:0000313" key="3">
    <source>
        <dbReference type="Proteomes" id="UP000008311"/>
    </source>
</evidence>
<organism evidence="2 3">
    <name type="scientific">Ricinus communis</name>
    <name type="common">Castor bean</name>
    <dbReference type="NCBI Taxonomy" id="3988"/>
    <lineage>
        <taxon>Eukaryota</taxon>
        <taxon>Viridiplantae</taxon>
        <taxon>Streptophyta</taxon>
        <taxon>Embryophyta</taxon>
        <taxon>Tracheophyta</taxon>
        <taxon>Spermatophyta</taxon>
        <taxon>Magnoliopsida</taxon>
        <taxon>eudicotyledons</taxon>
        <taxon>Gunneridae</taxon>
        <taxon>Pentapetalae</taxon>
        <taxon>rosids</taxon>
        <taxon>fabids</taxon>
        <taxon>Malpighiales</taxon>
        <taxon>Euphorbiaceae</taxon>
        <taxon>Acalyphoideae</taxon>
        <taxon>Acalypheae</taxon>
        <taxon>Ricinus</taxon>
    </lineage>
</organism>
<sequence>ATEDLRSKRAIENSNKPRQLERARKGNQSTSASQPLPVSALPFVTTSHPRRTSSNQSAPTSNMHRATSHTISKRCQV</sequence>
<dbReference type="EMBL" id="EQ974622">
    <property type="protein sequence ID" value="EEF28489.1"/>
    <property type="molecule type" value="Genomic_DNA"/>
</dbReference>
<feature type="compositionally biased region" description="Polar residues" evidence="1">
    <location>
        <begin position="26"/>
        <end position="36"/>
    </location>
</feature>
<gene>
    <name evidence="2" type="ORF">RCOM_0098810</name>
</gene>